<dbReference type="Pfam" id="PF03567">
    <property type="entry name" value="Sulfotransfer_2"/>
    <property type="match status" value="1"/>
</dbReference>
<keyword evidence="2" id="KW-1185">Reference proteome</keyword>
<organism evidence="1 2">
    <name type="scientific">Laodelphax striatellus</name>
    <name type="common">Small brown planthopper</name>
    <name type="synonym">Delphax striatella</name>
    <dbReference type="NCBI Taxonomy" id="195883"/>
    <lineage>
        <taxon>Eukaryota</taxon>
        <taxon>Metazoa</taxon>
        <taxon>Ecdysozoa</taxon>
        <taxon>Arthropoda</taxon>
        <taxon>Hexapoda</taxon>
        <taxon>Insecta</taxon>
        <taxon>Pterygota</taxon>
        <taxon>Neoptera</taxon>
        <taxon>Paraneoptera</taxon>
        <taxon>Hemiptera</taxon>
        <taxon>Auchenorrhyncha</taxon>
        <taxon>Fulgoroidea</taxon>
        <taxon>Delphacidae</taxon>
        <taxon>Criomorphinae</taxon>
        <taxon>Laodelphax</taxon>
    </lineage>
</organism>
<reference evidence="1 2" key="1">
    <citation type="journal article" date="2017" name="Gigascience">
        <title>Genome sequence of the small brown planthopper, Laodelphax striatellus.</title>
        <authorList>
            <person name="Zhu J."/>
            <person name="Jiang F."/>
            <person name="Wang X."/>
            <person name="Yang P."/>
            <person name="Bao Y."/>
            <person name="Zhao W."/>
            <person name="Wang W."/>
            <person name="Lu H."/>
            <person name="Wang Q."/>
            <person name="Cui N."/>
            <person name="Li J."/>
            <person name="Chen X."/>
            <person name="Luo L."/>
            <person name="Yu J."/>
            <person name="Kang L."/>
            <person name="Cui F."/>
        </authorList>
    </citation>
    <scope>NUCLEOTIDE SEQUENCE [LARGE SCALE GENOMIC DNA]</scope>
    <source>
        <strain evidence="1">Lst14</strain>
    </source>
</reference>
<dbReference type="Proteomes" id="UP000291343">
    <property type="component" value="Unassembled WGS sequence"/>
</dbReference>
<dbReference type="STRING" id="195883.A0A482WHM9"/>
<proteinExistence type="predicted"/>
<gene>
    <name evidence="1" type="ORF">LSTR_LSTR014332</name>
</gene>
<dbReference type="EMBL" id="QKKF02035248">
    <property type="protein sequence ID" value="RZF33035.1"/>
    <property type="molecule type" value="Genomic_DNA"/>
</dbReference>
<dbReference type="GO" id="GO:0008146">
    <property type="term" value="F:sulfotransferase activity"/>
    <property type="evidence" value="ECO:0007669"/>
    <property type="project" value="InterPro"/>
</dbReference>
<dbReference type="GO" id="GO:0016020">
    <property type="term" value="C:membrane"/>
    <property type="evidence" value="ECO:0007669"/>
    <property type="project" value="InterPro"/>
</dbReference>
<dbReference type="InParanoid" id="A0A482WHM9"/>
<name>A0A482WHM9_LAOST</name>
<dbReference type="OrthoDB" id="2019940at2759"/>
<accession>A0A482WHM9</accession>
<protein>
    <submittedName>
        <fullName evidence="1">Uncharacterized protein</fullName>
    </submittedName>
</protein>
<evidence type="ECO:0000313" key="2">
    <source>
        <dbReference type="Proteomes" id="UP000291343"/>
    </source>
</evidence>
<evidence type="ECO:0000313" key="1">
    <source>
        <dbReference type="EMBL" id="RZF33035.1"/>
    </source>
</evidence>
<comment type="caution">
    <text evidence="1">The sequence shown here is derived from an EMBL/GenBank/DDBJ whole genome shotgun (WGS) entry which is preliminary data.</text>
</comment>
<dbReference type="InterPro" id="IPR005331">
    <property type="entry name" value="Sulfotransferase"/>
</dbReference>
<dbReference type="AlphaFoldDB" id="A0A482WHM9"/>
<sequence length="106" mass="12448">MEKSQDSEMKQVIRHTTEQAYDWSEVEMRLAERKDRLQNICMSGIVPDLKPNAWEFVIDAKHDLIWCNIFKAASSSWMYNFNLLGEEPLRNFNLSGKNLLKLRMGP</sequence>